<accession>A0ACB9HET0</accession>
<keyword evidence="2" id="KW-1185">Reference proteome</keyword>
<dbReference type="Proteomes" id="UP001056120">
    <property type="component" value="Linkage Group LG12"/>
</dbReference>
<protein>
    <submittedName>
        <fullName evidence="1">Uncharacterized protein</fullName>
    </submittedName>
</protein>
<reference evidence="2" key="1">
    <citation type="journal article" date="2022" name="Mol. Ecol. Resour.">
        <title>The genomes of chicory, endive, great burdock and yacon provide insights into Asteraceae palaeo-polyploidization history and plant inulin production.</title>
        <authorList>
            <person name="Fan W."/>
            <person name="Wang S."/>
            <person name="Wang H."/>
            <person name="Wang A."/>
            <person name="Jiang F."/>
            <person name="Liu H."/>
            <person name="Zhao H."/>
            <person name="Xu D."/>
            <person name="Zhang Y."/>
        </authorList>
    </citation>
    <scope>NUCLEOTIDE SEQUENCE [LARGE SCALE GENOMIC DNA]</scope>
    <source>
        <strain evidence="2">cv. Yunnan</strain>
    </source>
</reference>
<proteinExistence type="predicted"/>
<sequence>MFGVEAKDMISGSGKSGGWRCNRQLGLFLVLTVKENPVNSVSRRRRRSLTTGSSRFSRGTFDLSEQQKVFCNICK</sequence>
<reference evidence="1 2" key="2">
    <citation type="journal article" date="2022" name="Mol. Ecol. Resour.">
        <title>The genomes of chicory, endive, great burdock and yacon provide insights into Asteraceae paleo-polyploidization history and plant inulin production.</title>
        <authorList>
            <person name="Fan W."/>
            <person name="Wang S."/>
            <person name="Wang H."/>
            <person name="Wang A."/>
            <person name="Jiang F."/>
            <person name="Liu H."/>
            <person name="Zhao H."/>
            <person name="Xu D."/>
            <person name="Zhang Y."/>
        </authorList>
    </citation>
    <scope>NUCLEOTIDE SEQUENCE [LARGE SCALE GENOMIC DNA]</scope>
    <source>
        <strain evidence="2">cv. Yunnan</strain>
        <tissue evidence="1">Leaves</tissue>
    </source>
</reference>
<name>A0ACB9HET0_9ASTR</name>
<dbReference type="EMBL" id="CM042029">
    <property type="protein sequence ID" value="KAI3793422.1"/>
    <property type="molecule type" value="Genomic_DNA"/>
</dbReference>
<evidence type="ECO:0000313" key="1">
    <source>
        <dbReference type="EMBL" id="KAI3793422.1"/>
    </source>
</evidence>
<organism evidence="1 2">
    <name type="scientific">Smallanthus sonchifolius</name>
    <dbReference type="NCBI Taxonomy" id="185202"/>
    <lineage>
        <taxon>Eukaryota</taxon>
        <taxon>Viridiplantae</taxon>
        <taxon>Streptophyta</taxon>
        <taxon>Embryophyta</taxon>
        <taxon>Tracheophyta</taxon>
        <taxon>Spermatophyta</taxon>
        <taxon>Magnoliopsida</taxon>
        <taxon>eudicotyledons</taxon>
        <taxon>Gunneridae</taxon>
        <taxon>Pentapetalae</taxon>
        <taxon>asterids</taxon>
        <taxon>campanulids</taxon>
        <taxon>Asterales</taxon>
        <taxon>Asteraceae</taxon>
        <taxon>Asteroideae</taxon>
        <taxon>Heliantheae alliance</taxon>
        <taxon>Millerieae</taxon>
        <taxon>Smallanthus</taxon>
    </lineage>
</organism>
<evidence type="ECO:0000313" key="2">
    <source>
        <dbReference type="Proteomes" id="UP001056120"/>
    </source>
</evidence>
<gene>
    <name evidence="1" type="ORF">L1987_36041</name>
</gene>
<comment type="caution">
    <text evidence="1">The sequence shown here is derived from an EMBL/GenBank/DDBJ whole genome shotgun (WGS) entry which is preliminary data.</text>
</comment>